<evidence type="ECO:0000313" key="1">
    <source>
        <dbReference type="EMBL" id="NSL91114.1"/>
    </source>
</evidence>
<gene>
    <name evidence="1" type="ORF">ECE50_030100</name>
</gene>
<keyword evidence="2" id="KW-1185">Reference proteome</keyword>
<dbReference type="AlphaFoldDB" id="A0A433WP63"/>
<comment type="caution">
    <text evidence="1">The sequence shown here is derived from an EMBL/GenBank/DDBJ whole genome shotgun (WGS) entry which is preliminary data.</text>
</comment>
<reference evidence="1" key="1">
    <citation type="submission" date="2020-05" db="EMBL/GenBank/DDBJ databases">
        <title>Chitinophaga laudate sp. nov., isolated from a tropical peat swamp.</title>
        <authorList>
            <person name="Goh C.B.S."/>
            <person name="Lee M.S."/>
            <person name="Parimannan S."/>
            <person name="Pasbakhsh P."/>
            <person name="Yule C.M."/>
            <person name="Rajandas H."/>
            <person name="Loke S."/>
            <person name="Croft L."/>
            <person name="Tan J.B.L."/>
        </authorList>
    </citation>
    <scope>NUCLEOTIDE SEQUENCE</scope>
    <source>
        <strain evidence="1">Mgbs1</strain>
    </source>
</reference>
<dbReference type="Proteomes" id="UP000281028">
    <property type="component" value="Unassembled WGS sequence"/>
</dbReference>
<protein>
    <submittedName>
        <fullName evidence="1">Uncharacterized protein</fullName>
    </submittedName>
</protein>
<sequence>MKLKFSFFLCLLLPLFTFARIGDVTYKRTITKEFTVSAGAVFNVSNKYGKVIFHTWSKNEIKAVIAVTGFGKTDTEAQGIAEMVEIDAEQNGGEVALRTRYNPTKSGSSWFSWSNGRRDSKEYVNIDYDVYIPQSLARLKVSNQFGDVLADRLNFPAEMALSYCTFDIREAEDLNLRISYCDKGKIGKAGKVNIQSSYSKVRADQVSAWITSSSYSDFEIGNAADVQFDVTYGDAKFEKVGNLSGKVTFTDIKILELLESINYKGTYADIKVNKVATSLKNAEFVLTYSDLRMNVARRQPLQLQAKMVNGDLKTGGLDLKNVVSNKSTSSLSYTAQAGGGSEQSPRIIIKGVQSDAKLDVY</sequence>
<accession>A0A433WP63</accession>
<name>A0A433WP63_9BACT</name>
<organism evidence="1 2">
    <name type="scientific">Chitinophaga solisilvae</name>
    <dbReference type="NCBI Taxonomy" id="1233460"/>
    <lineage>
        <taxon>Bacteria</taxon>
        <taxon>Pseudomonadati</taxon>
        <taxon>Bacteroidota</taxon>
        <taxon>Chitinophagia</taxon>
        <taxon>Chitinophagales</taxon>
        <taxon>Chitinophagaceae</taxon>
        <taxon>Chitinophaga</taxon>
    </lineage>
</organism>
<proteinExistence type="predicted"/>
<evidence type="ECO:0000313" key="2">
    <source>
        <dbReference type="Proteomes" id="UP000281028"/>
    </source>
</evidence>
<dbReference type="EMBL" id="RIAR02000001">
    <property type="protein sequence ID" value="NSL91114.1"/>
    <property type="molecule type" value="Genomic_DNA"/>
</dbReference>
<dbReference type="OrthoDB" id="1117657at2"/>